<dbReference type="InterPro" id="IPR013106">
    <property type="entry name" value="Ig_V-set"/>
</dbReference>
<evidence type="ECO:0000256" key="8">
    <source>
        <dbReference type="ARBA" id="ARBA00023170"/>
    </source>
</evidence>
<keyword evidence="4 12" id="KW-0732">Signal</keyword>
<evidence type="ECO:0000256" key="7">
    <source>
        <dbReference type="ARBA" id="ARBA00023157"/>
    </source>
</evidence>
<keyword evidence="3 11" id="KW-0812">Transmembrane</keyword>
<dbReference type="PROSITE" id="PS50835">
    <property type="entry name" value="IG_LIKE"/>
    <property type="match status" value="1"/>
</dbReference>
<dbReference type="PANTHER" id="PTHR25466:SF14">
    <property type="entry name" value="BUTYROPHILIN SUBFAMILY 2 MEMBER A2-LIKE-RELATED"/>
    <property type="match status" value="1"/>
</dbReference>
<dbReference type="PANTHER" id="PTHR25466">
    <property type="entry name" value="T-LYMPHOCYTE ACTIVATION ANTIGEN"/>
    <property type="match status" value="1"/>
</dbReference>
<reference evidence="15" key="1">
    <citation type="submission" date="2025-08" db="UniProtKB">
        <authorList>
            <consortium name="RefSeq"/>
        </authorList>
    </citation>
    <scope>IDENTIFICATION</scope>
</reference>
<dbReference type="GO" id="GO:0042102">
    <property type="term" value="P:positive regulation of T cell proliferation"/>
    <property type="evidence" value="ECO:0007669"/>
    <property type="project" value="TreeGrafter"/>
</dbReference>
<keyword evidence="10" id="KW-0393">Immunoglobulin domain</keyword>
<keyword evidence="5 11" id="KW-1133">Transmembrane helix</keyword>
<dbReference type="InterPro" id="IPR003599">
    <property type="entry name" value="Ig_sub"/>
</dbReference>
<dbReference type="SMART" id="SM00406">
    <property type="entry name" value="IGv"/>
    <property type="match status" value="4"/>
</dbReference>
<dbReference type="SMART" id="SM00409">
    <property type="entry name" value="IG"/>
    <property type="match status" value="4"/>
</dbReference>
<comment type="subcellular location">
    <subcellularLocation>
        <location evidence="1">Cell membrane</location>
        <topology evidence="1">Single-pass type I membrane protein</topology>
    </subcellularLocation>
</comment>
<proteinExistence type="predicted"/>
<evidence type="ECO:0000256" key="6">
    <source>
        <dbReference type="ARBA" id="ARBA00023136"/>
    </source>
</evidence>
<gene>
    <name evidence="15" type="primary">LOC102216011</name>
</gene>
<feature type="transmembrane region" description="Helical" evidence="11">
    <location>
        <begin position="243"/>
        <end position="267"/>
    </location>
</feature>
<dbReference type="GO" id="GO:0071222">
    <property type="term" value="P:cellular response to lipopolysaccharide"/>
    <property type="evidence" value="ECO:0007669"/>
    <property type="project" value="TreeGrafter"/>
</dbReference>
<dbReference type="GeneID" id="102216011"/>
<dbReference type="InterPro" id="IPR013783">
    <property type="entry name" value="Ig-like_fold"/>
</dbReference>
<organism evidence="14 15">
    <name type="scientific">Pundamilia nyererei</name>
    <dbReference type="NCBI Taxonomy" id="303518"/>
    <lineage>
        <taxon>Eukaryota</taxon>
        <taxon>Metazoa</taxon>
        <taxon>Chordata</taxon>
        <taxon>Craniata</taxon>
        <taxon>Vertebrata</taxon>
        <taxon>Euteleostomi</taxon>
        <taxon>Actinopterygii</taxon>
        <taxon>Neopterygii</taxon>
        <taxon>Teleostei</taxon>
        <taxon>Neoteleostei</taxon>
        <taxon>Acanthomorphata</taxon>
        <taxon>Ovalentaria</taxon>
        <taxon>Cichlomorphae</taxon>
        <taxon>Cichliformes</taxon>
        <taxon>Cichlidae</taxon>
        <taxon>African cichlids</taxon>
        <taxon>Pseudocrenilabrinae</taxon>
        <taxon>Haplochromini</taxon>
        <taxon>Pundamilia</taxon>
    </lineage>
</organism>
<evidence type="ECO:0000256" key="1">
    <source>
        <dbReference type="ARBA" id="ARBA00004251"/>
    </source>
</evidence>
<evidence type="ECO:0000256" key="9">
    <source>
        <dbReference type="ARBA" id="ARBA00023180"/>
    </source>
</evidence>
<evidence type="ECO:0000256" key="11">
    <source>
        <dbReference type="SAM" id="Phobius"/>
    </source>
</evidence>
<dbReference type="GO" id="GO:0031295">
    <property type="term" value="P:T cell costimulation"/>
    <property type="evidence" value="ECO:0007669"/>
    <property type="project" value="TreeGrafter"/>
</dbReference>
<keyword evidence="2" id="KW-1003">Cell membrane</keyword>
<evidence type="ECO:0000313" key="15">
    <source>
        <dbReference type="RefSeq" id="XP_013771263.1"/>
    </source>
</evidence>
<evidence type="ECO:0000256" key="5">
    <source>
        <dbReference type="ARBA" id="ARBA00022989"/>
    </source>
</evidence>
<dbReference type="GO" id="GO:0007166">
    <property type="term" value="P:cell surface receptor signaling pathway"/>
    <property type="evidence" value="ECO:0007669"/>
    <property type="project" value="TreeGrafter"/>
</dbReference>
<dbReference type="AlphaFoldDB" id="A0A9Y6SMB8"/>
<dbReference type="Gene3D" id="2.60.40.10">
    <property type="entry name" value="Immunoglobulins"/>
    <property type="match status" value="4"/>
</dbReference>
<evidence type="ECO:0000256" key="4">
    <source>
        <dbReference type="ARBA" id="ARBA00022729"/>
    </source>
</evidence>
<keyword evidence="14" id="KW-1185">Reference proteome</keyword>
<feature type="chain" id="PRO_5041244994" evidence="12">
    <location>
        <begin position="17"/>
        <end position="516"/>
    </location>
</feature>
<evidence type="ECO:0000313" key="14">
    <source>
        <dbReference type="Proteomes" id="UP000695023"/>
    </source>
</evidence>
<keyword evidence="8" id="KW-0675">Receptor</keyword>
<dbReference type="Proteomes" id="UP000695023">
    <property type="component" value="Unplaced"/>
</dbReference>
<evidence type="ECO:0000256" key="12">
    <source>
        <dbReference type="SAM" id="SignalP"/>
    </source>
</evidence>
<keyword evidence="9" id="KW-0325">Glycoprotein</keyword>
<keyword evidence="6 11" id="KW-0472">Membrane</keyword>
<dbReference type="SUPFAM" id="SSF48726">
    <property type="entry name" value="Immunoglobulin"/>
    <property type="match status" value="4"/>
</dbReference>
<dbReference type="GO" id="GO:0042130">
    <property type="term" value="P:negative regulation of T cell proliferation"/>
    <property type="evidence" value="ECO:0007669"/>
    <property type="project" value="TreeGrafter"/>
</dbReference>
<dbReference type="InterPro" id="IPR051713">
    <property type="entry name" value="T-cell_Activation_Regulation"/>
</dbReference>
<keyword evidence="7" id="KW-1015">Disulfide bond</keyword>
<evidence type="ECO:0000256" key="2">
    <source>
        <dbReference type="ARBA" id="ARBA00022475"/>
    </source>
</evidence>
<dbReference type="GO" id="GO:0009897">
    <property type="term" value="C:external side of plasma membrane"/>
    <property type="evidence" value="ECO:0007669"/>
    <property type="project" value="TreeGrafter"/>
</dbReference>
<feature type="signal peptide" evidence="12">
    <location>
        <begin position="1"/>
        <end position="16"/>
    </location>
</feature>
<protein>
    <submittedName>
        <fullName evidence="15">Uncharacterized protein LOC102216011 isoform X1</fullName>
    </submittedName>
</protein>
<sequence length="516" mass="58848">MRSFLILVFVSQHALAAKVEVYEGAESVLLPCRVGFLLEDTTVTWTRPDLDPSAIHRRHEDRDEPDGQNMHYRGRTAMRANEADPKDLSLTLSKPELSDTGSYDCIISKQKDVLKLTDVELQVKVGMLEVEVTEGSEFIQLPCQTTSPLPADTTVEWSRSEPIPMIVHVFPNSSAELPKKQDEFFCGRTRMREDSLKTGDLSLTLKYPSERDNGHYVCTINTGTDMLRQKVALQHVKKPFPTWATAFLSVMAISLVAGGGFVAYFWYYFKMVSTTEVDEGGESVHLQFKTTPNLPVGATVVWRRSRLGFKLITVHEYSNGESKPGAKYMDRTEMVEDPLTSGDLSLTLRRPRRRDSGIYLCTLCRGKVVLDEKRLRLEVRVPQVKVSEGVDAVLPWKTWIPPPEKATVEWSRHEPWPMIVHVYQSGSNCLEKQTWLYRGRTKMEDEDPRKNRNLSLVLHQPTVLDSGEYTCTIKEEERVVRTKCLRLHVRDFNHISDDEENGEKTPLIRYCGPQSV</sequence>
<accession>A0A9Y6SMB8</accession>
<dbReference type="InterPro" id="IPR007110">
    <property type="entry name" value="Ig-like_dom"/>
</dbReference>
<evidence type="ECO:0000259" key="13">
    <source>
        <dbReference type="PROSITE" id="PS50835"/>
    </source>
</evidence>
<dbReference type="Pfam" id="PF07686">
    <property type="entry name" value="V-set"/>
    <property type="match status" value="1"/>
</dbReference>
<dbReference type="GO" id="GO:0006955">
    <property type="term" value="P:immune response"/>
    <property type="evidence" value="ECO:0007669"/>
    <property type="project" value="TreeGrafter"/>
</dbReference>
<name>A0A9Y6SMB8_9CICH</name>
<evidence type="ECO:0000256" key="3">
    <source>
        <dbReference type="ARBA" id="ARBA00022692"/>
    </source>
</evidence>
<dbReference type="InterPro" id="IPR036179">
    <property type="entry name" value="Ig-like_dom_sf"/>
</dbReference>
<feature type="domain" description="Ig-like" evidence="13">
    <location>
        <begin position="95"/>
        <end position="234"/>
    </location>
</feature>
<dbReference type="RefSeq" id="XP_013771263.1">
    <property type="nucleotide sequence ID" value="XM_013915809.1"/>
</dbReference>
<evidence type="ECO:0000256" key="10">
    <source>
        <dbReference type="ARBA" id="ARBA00023319"/>
    </source>
</evidence>